<comment type="caution">
    <text evidence="2">The sequence shown here is derived from an EMBL/GenBank/DDBJ whole genome shotgun (WGS) entry which is preliminary data.</text>
</comment>
<accession>A0A4U8SB75</accession>
<evidence type="ECO:0000256" key="1">
    <source>
        <dbReference type="SAM" id="SignalP"/>
    </source>
</evidence>
<protein>
    <submittedName>
        <fullName evidence="2">Toxin-antitoxin system YwqK family antitoxin</fullName>
    </submittedName>
</protein>
<dbReference type="RefSeq" id="WP_104696440.1">
    <property type="nucleotide sequence ID" value="NZ_FZNG01000008.1"/>
</dbReference>
<feature type="signal peptide" evidence="1">
    <location>
        <begin position="1"/>
        <end position="20"/>
    </location>
</feature>
<dbReference type="Gene3D" id="3.90.930.1">
    <property type="match status" value="1"/>
</dbReference>
<gene>
    <name evidence="2" type="ORF">LS81_005270</name>
</gene>
<organism evidence="2 3">
    <name type="scientific">Helicobacter trogontum</name>
    <dbReference type="NCBI Taxonomy" id="50960"/>
    <lineage>
        <taxon>Bacteria</taxon>
        <taxon>Pseudomonadati</taxon>
        <taxon>Campylobacterota</taxon>
        <taxon>Epsilonproteobacteria</taxon>
        <taxon>Campylobacterales</taxon>
        <taxon>Helicobacteraceae</taxon>
        <taxon>Helicobacter</taxon>
    </lineage>
</organism>
<dbReference type="OrthoDB" id="5325647at2"/>
<dbReference type="AlphaFoldDB" id="A0A4U8SB75"/>
<sequence length="156" mass="17345">MKRFVYVLCLSSFMIMQANALKECQNDQDKISGCVEKGYDANGNLRAETPYQNGKRHGIEKFYYENGKLRAELPYQSGKAQDISKTYYESGNLESELPYQNDTVHGIAKAYDENGDLMLEIVYKDGAAISGKCANGKKLTSADLHNFTNGDGVSCN</sequence>
<reference evidence="2 3" key="1">
    <citation type="journal article" date="2014" name="Genome Announc.">
        <title>Draft genome sequences of eight enterohepatic helicobacter species isolated from both laboratory and wild rodents.</title>
        <authorList>
            <person name="Sheh A."/>
            <person name="Shen Z."/>
            <person name="Fox J.G."/>
        </authorList>
    </citation>
    <scope>NUCLEOTIDE SEQUENCE [LARGE SCALE GENOMIC DNA]</scope>
    <source>
        <strain evidence="2 3">ATCC 700114</strain>
    </source>
</reference>
<dbReference type="SUPFAM" id="SSF82185">
    <property type="entry name" value="Histone H3 K4-specific methyltransferase SET7/9 N-terminal domain"/>
    <property type="match status" value="1"/>
</dbReference>
<evidence type="ECO:0000313" key="3">
    <source>
        <dbReference type="Proteomes" id="UP000029878"/>
    </source>
</evidence>
<dbReference type="EMBL" id="JRPL02000009">
    <property type="protein sequence ID" value="TLD83348.1"/>
    <property type="molecule type" value="Genomic_DNA"/>
</dbReference>
<evidence type="ECO:0000313" key="2">
    <source>
        <dbReference type="EMBL" id="TLD83348.1"/>
    </source>
</evidence>
<proteinExistence type="predicted"/>
<keyword evidence="1" id="KW-0732">Signal</keyword>
<name>A0A4U8SB75_9HELI</name>
<dbReference type="Pfam" id="PF07661">
    <property type="entry name" value="MORN_2"/>
    <property type="match status" value="4"/>
</dbReference>
<dbReference type="InterPro" id="IPR011652">
    <property type="entry name" value="MORN_2"/>
</dbReference>
<dbReference type="Proteomes" id="UP000029878">
    <property type="component" value="Unassembled WGS sequence"/>
</dbReference>
<feature type="chain" id="PRO_5020527307" evidence="1">
    <location>
        <begin position="21"/>
        <end position="156"/>
    </location>
</feature>